<gene>
    <name evidence="2" type="ORF">ACFPIJ_33575</name>
</gene>
<sequence length="154" mass="16421">MAHNTLLIREADPGSSAQQPPNLIAAVLIDQGGRLILDVCGQQMPVPGLRRRLDPQHVTQRVLVAIRPEHLYDASVGLPPTATASVLHGTVRGVQVDGADRLLDVEVADATGWQPAPRLAARVDLRCTAEAGDPVMLAVDLRHLRVFAATGDPL</sequence>
<accession>A0ABV9W260</accession>
<evidence type="ECO:0000259" key="1">
    <source>
        <dbReference type="Pfam" id="PF08402"/>
    </source>
</evidence>
<keyword evidence="3" id="KW-1185">Reference proteome</keyword>
<reference evidence="3" key="1">
    <citation type="journal article" date="2019" name="Int. J. Syst. Evol. Microbiol.">
        <title>The Global Catalogue of Microorganisms (GCM) 10K type strain sequencing project: providing services to taxonomists for standard genome sequencing and annotation.</title>
        <authorList>
            <consortium name="The Broad Institute Genomics Platform"/>
            <consortium name="The Broad Institute Genome Sequencing Center for Infectious Disease"/>
            <person name="Wu L."/>
            <person name="Ma J."/>
        </authorList>
    </citation>
    <scope>NUCLEOTIDE SEQUENCE [LARGE SCALE GENOMIC DNA]</scope>
    <source>
        <strain evidence="3">CGMCC 4.7152</strain>
    </source>
</reference>
<dbReference type="InterPro" id="IPR008995">
    <property type="entry name" value="Mo/tungstate-bd_C_term_dom"/>
</dbReference>
<evidence type="ECO:0000313" key="3">
    <source>
        <dbReference type="Proteomes" id="UP001595912"/>
    </source>
</evidence>
<dbReference type="RefSeq" id="WP_380121126.1">
    <property type="nucleotide sequence ID" value="NZ_JBHSIU010000045.1"/>
</dbReference>
<proteinExistence type="predicted"/>
<dbReference type="Gene3D" id="2.40.50.100">
    <property type="match status" value="1"/>
</dbReference>
<dbReference type="Proteomes" id="UP001595912">
    <property type="component" value="Unassembled WGS sequence"/>
</dbReference>
<dbReference type="Pfam" id="PF08402">
    <property type="entry name" value="TOBE_2"/>
    <property type="match status" value="1"/>
</dbReference>
<dbReference type="SUPFAM" id="SSF50331">
    <property type="entry name" value="MOP-like"/>
    <property type="match status" value="1"/>
</dbReference>
<feature type="domain" description="Transport-associated OB type 2" evidence="1">
    <location>
        <begin position="64"/>
        <end position="147"/>
    </location>
</feature>
<organism evidence="2 3">
    <name type="scientific">Dactylosporangium cerinum</name>
    <dbReference type="NCBI Taxonomy" id="1434730"/>
    <lineage>
        <taxon>Bacteria</taxon>
        <taxon>Bacillati</taxon>
        <taxon>Actinomycetota</taxon>
        <taxon>Actinomycetes</taxon>
        <taxon>Micromonosporales</taxon>
        <taxon>Micromonosporaceae</taxon>
        <taxon>Dactylosporangium</taxon>
    </lineage>
</organism>
<dbReference type="EMBL" id="JBHSIU010000045">
    <property type="protein sequence ID" value="MFC5002745.1"/>
    <property type="molecule type" value="Genomic_DNA"/>
</dbReference>
<evidence type="ECO:0000313" key="2">
    <source>
        <dbReference type="EMBL" id="MFC5002745.1"/>
    </source>
</evidence>
<protein>
    <submittedName>
        <fullName evidence="2">TOBE domain-containing protein</fullName>
    </submittedName>
</protein>
<dbReference type="InterPro" id="IPR013611">
    <property type="entry name" value="Transp-assoc_OB_typ2"/>
</dbReference>
<name>A0ABV9W260_9ACTN</name>
<dbReference type="Gene3D" id="2.40.50.140">
    <property type="entry name" value="Nucleic acid-binding proteins"/>
    <property type="match status" value="1"/>
</dbReference>
<dbReference type="InterPro" id="IPR012340">
    <property type="entry name" value="NA-bd_OB-fold"/>
</dbReference>
<comment type="caution">
    <text evidence="2">The sequence shown here is derived from an EMBL/GenBank/DDBJ whole genome shotgun (WGS) entry which is preliminary data.</text>
</comment>